<evidence type="ECO:0000313" key="2">
    <source>
        <dbReference type="Proteomes" id="UP000821865"/>
    </source>
</evidence>
<reference evidence="1" key="1">
    <citation type="submission" date="2020-05" db="EMBL/GenBank/DDBJ databases">
        <title>Large-scale comparative analyses of tick genomes elucidate their genetic diversity and vector capacities.</title>
        <authorList>
            <person name="Jia N."/>
            <person name="Wang J."/>
            <person name="Shi W."/>
            <person name="Du L."/>
            <person name="Sun Y."/>
            <person name="Zhan W."/>
            <person name="Jiang J."/>
            <person name="Wang Q."/>
            <person name="Zhang B."/>
            <person name="Ji P."/>
            <person name="Sakyi L.B."/>
            <person name="Cui X."/>
            <person name="Yuan T."/>
            <person name="Jiang B."/>
            <person name="Yang W."/>
            <person name="Lam T.T.-Y."/>
            <person name="Chang Q."/>
            <person name="Ding S."/>
            <person name="Wang X."/>
            <person name="Zhu J."/>
            <person name="Ruan X."/>
            <person name="Zhao L."/>
            <person name="Wei J."/>
            <person name="Que T."/>
            <person name="Du C."/>
            <person name="Cheng J."/>
            <person name="Dai P."/>
            <person name="Han X."/>
            <person name="Huang E."/>
            <person name="Gao Y."/>
            <person name="Liu J."/>
            <person name="Shao H."/>
            <person name="Ye R."/>
            <person name="Li L."/>
            <person name="Wei W."/>
            <person name="Wang X."/>
            <person name="Wang C."/>
            <person name="Yang T."/>
            <person name="Huo Q."/>
            <person name="Li W."/>
            <person name="Guo W."/>
            <person name="Chen H."/>
            <person name="Zhou L."/>
            <person name="Ni X."/>
            <person name="Tian J."/>
            <person name="Zhou Y."/>
            <person name="Sheng Y."/>
            <person name="Liu T."/>
            <person name="Pan Y."/>
            <person name="Xia L."/>
            <person name="Li J."/>
            <person name="Zhao F."/>
            <person name="Cao W."/>
        </authorList>
    </citation>
    <scope>NUCLEOTIDE SEQUENCE</scope>
    <source>
        <strain evidence="1">Dsil-2018</strain>
    </source>
</reference>
<comment type="caution">
    <text evidence="1">The sequence shown here is derived from an EMBL/GenBank/DDBJ whole genome shotgun (WGS) entry which is preliminary data.</text>
</comment>
<gene>
    <name evidence="1" type="ORF">HPB49_001108</name>
</gene>
<dbReference type="EMBL" id="CM023470">
    <property type="protein sequence ID" value="KAH7977382.1"/>
    <property type="molecule type" value="Genomic_DNA"/>
</dbReference>
<sequence>MCRLWRSRAATNSGTTMPDPAPTTASSEVQSQTTNVASVEFSHLLHETDVSVFESAERVLQILQLADERFRGNDALPSLTAPCNGDGERTRCWALNYQQRWNQLLNDRGVELIELPENAFFCRTLGSISEELRTSEDIQTLTLCLWLLRQHQCVRGVSMTACVVTSQHSAMFWKLFQLSKRITLVELRNVEHNVESLSIRSLFRDTSEHLIELVLADFSFSESDASDLAALLDRSRSLSRLVLINLNVEAHSLDSIVAIIKDHDRLEEVELTERRTSTASNTVARLLEARITKLHLNVDCIWEAALHALATKLTLAELTITSRSTFLSALSPLALAVATSETLKCLELILDAPCTVANESYPDWEDLAAIITQCHALRTLRINVPSLVDAAPAAMSDAIAGNRSLQELHFDGCVIPCHSALVMLEGLSRNSTLQLLGIMNTDGVDAEYEHLLWFMMKNSLCHRVSVRYEGCQAKLLAKAIGNDGMRFRNFKFFCRYAPEANVVFQALPCLKDTLTTLSIDSNEEICDTGAESLAKLFSDSLILENVELDFPSTPDTSLVLLQGLAQSRSITSLTLIGWAIGGADDAVPLAFEDLLRVNSSIMELILVQGDSGDLDILQKHLAIGLVENHSVSELSILYGPGVLVLRDTAIMQSLRVNRTMASLAARLLLGGRLSRGAVHSLERVISCDSMMPILRSQVKLSNDVINEKLTEVLSKIQSELFKVECLNKQRACRSPPRHDHNSQHYELRNILLSEIGKYLNLSDVPLKL</sequence>
<evidence type="ECO:0000313" key="1">
    <source>
        <dbReference type="EMBL" id="KAH7977382.1"/>
    </source>
</evidence>
<dbReference type="Proteomes" id="UP000821865">
    <property type="component" value="Chromosome 1"/>
</dbReference>
<protein>
    <submittedName>
        <fullName evidence="1">Uncharacterized protein</fullName>
    </submittedName>
</protein>
<accession>A0ACB8DS34</accession>
<organism evidence="1 2">
    <name type="scientific">Dermacentor silvarum</name>
    <name type="common">Tick</name>
    <dbReference type="NCBI Taxonomy" id="543639"/>
    <lineage>
        <taxon>Eukaryota</taxon>
        <taxon>Metazoa</taxon>
        <taxon>Ecdysozoa</taxon>
        <taxon>Arthropoda</taxon>
        <taxon>Chelicerata</taxon>
        <taxon>Arachnida</taxon>
        <taxon>Acari</taxon>
        <taxon>Parasitiformes</taxon>
        <taxon>Ixodida</taxon>
        <taxon>Ixodoidea</taxon>
        <taxon>Ixodidae</taxon>
        <taxon>Rhipicephalinae</taxon>
        <taxon>Dermacentor</taxon>
    </lineage>
</organism>
<proteinExistence type="predicted"/>
<name>A0ACB8DS34_DERSI</name>
<keyword evidence="2" id="KW-1185">Reference proteome</keyword>